<dbReference type="AlphaFoldDB" id="A0A6B8KEK7"/>
<gene>
    <name evidence="3" type="ORF">H2LOC_003760</name>
</gene>
<dbReference type="Pfam" id="PF13473">
    <property type="entry name" value="Cupredoxin_1"/>
    <property type="match status" value="1"/>
</dbReference>
<dbReference type="SUPFAM" id="SSF49503">
    <property type="entry name" value="Cupredoxins"/>
    <property type="match status" value="1"/>
</dbReference>
<feature type="signal peptide" evidence="1">
    <location>
        <begin position="1"/>
        <end position="20"/>
    </location>
</feature>
<accession>A0A6B8KEK7</accession>
<keyword evidence="4" id="KW-1185">Reference proteome</keyword>
<protein>
    <recommendedName>
        <fullName evidence="2">EfeO-type cupredoxin-like domain-containing protein</fullName>
    </recommendedName>
</protein>
<dbReference type="OrthoDB" id="9796416at2"/>
<evidence type="ECO:0000259" key="2">
    <source>
        <dbReference type="Pfam" id="PF13473"/>
    </source>
</evidence>
<dbReference type="InterPro" id="IPR028096">
    <property type="entry name" value="EfeO_Cupredoxin"/>
</dbReference>
<proteinExistence type="predicted"/>
<evidence type="ECO:0000313" key="4">
    <source>
        <dbReference type="Proteomes" id="UP000309061"/>
    </source>
</evidence>
<name>A0A6B8KEK7_9HYPH</name>
<dbReference type="InterPro" id="IPR008972">
    <property type="entry name" value="Cupredoxin"/>
</dbReference>
<evidence type="ECO:0000313" key="3">
    <source>
        <dbReference type="EMBL" id="QGM44873.1"/>
    </source>
</evidence>
<dbReference type="PANTHER" id="PTHR36507:SF1">
    <property type="entry name" value="BLL1555 PROTEIN"/>
    <property type="match status" value="1"/>
</dbReference>
<dbReference type="InterPro" id="IPR035668">
    <property type="entry name" value="Amicyanin"/>
</dbReference>
<dbReference type="Gene3D" id="2.60.40.420">
    <property type="entry name" value="Cupredoxins - blue copper proteins"/>
    <property type="match status" value="1"/>
</dbReference>
<reference evidence="3 4" key="1">
    <citation type="submission" date="2019-11" db="EMBL/GenBank/DDBJ databases">
        <title>The genome sequence of Methylocystis heyeri.</title>
        <authorList>
            <person name="Oshkin I.Y."/>
            <person name="Miroshnikov K."/>
            <person name="Dedysh S.N."/>
        </authorList>
    </citation>
    <scope>NUCLEOTIDE SEQUENCE [LARGE SCALE GENOMIC DNA]</scope>
    <source>
        <strain evidence="3 4">H2</strain>
    </source>
</reference>
<dbReference type="EMBL" id="CP046052">
    <property type="protein sequence ID" value="QGM44873.1"/>
    <property type="molecule type" value="Genomic_DNA"/>
</dbReference>
<evidence type="ECO:0000256" key="1">
    <source>
        <dbReference type="SAM" id="SignalP"/>
    </source>
</evidence>
<dbReference type="InterPro" id="IPR052721">
    <property type="entry name" value="ET_Amicyanin"/>
</dbReference>
<sequence>MRRTALAVGLCFFLCGAARAQEATVTIDNFAFTPSELKVKAGAKVTFVNRDDIPHNVVGETVKFRSKAMDTNESFAITFDRPGEIAYFCGLHPMMKGRITVTP</sequence>
<dbReference type="Proteomes" id="UP000309061">
    <property type="component" value="Chromosome"/>
</dbReference>
<dbReference type="RefSeq" id="WP_136495164.1">
    <property type="nucleotide sequence ID" value="NZ_CP046052.1"/>
</dbReference>
<dbReference type="PANTHER" id="PTHR36507">
    <property type="entry name" value="BLL1555 PROTEIN"/>
    <property type="match status" value="1"/>
</dbReference>
<keyword evidence="1" id="KW-0732">Signal</keyword>
<organism evidence="3 4">
    <name type="scientific">Methylocystis heyeri</name>
    <dbReference type="NCBI Taxonomy" id="391905"/>
    <lineage>
        <taxon>Bacteria</taxon>
        <taxon>Pseudomonadati</taxon>
        <taxon>Pseudomonadota</taxon>
        <taxon>Alphaproteobacteria</taxon>
        <taxon>Hyphomicrobiales</taxon>
        <taxon>Methylocystaceae</taxon>
        <taxon>Methylocystis</taxon>
    </lineage>
</organism>
<feature type="chain" id="PRO_5025532167" description="EfeO-type cupredoxin-like domain-containing protein" evidence="1">
    <location>
        <begin position="21"/>
        <end position="103"/>
    </location>
</feature>
<feature type="domain" description="EfeO-type cupredoxin-like" evidence="2">
    <location>
        <begin position="6"/>
        <end position="101"/>
    </location>
</feature>
<dbReference type="KEGG" id="mhey:H2LOC_003760"/>
<dbReference type="CDD" id="cd13921">
    <property type="entry name" value="Amicyanin"/>
    <property type="match status" value="1"/>
</dbReference>